<dbReference type="AlphaFoldDB" id="A0A8T0IEL8"/>
<keyword evidence="2" id="KW-1185">Reference proteome</keyword>
<proteinExistence type="predicted"/>
<name>A0A8T0IEL8_CERPU</name>
<comment type="caution">
    <text evidence="1">The sequence shown here is derived from an EMBL/GenBank/DDBJ whole genome shotgun (WGS) entry which is preliminary data.</text>
</comment>
<organism evidence="1 2">
    <name type="scientific">Ceratodon purpureus</name>
    <name type="common">Fire moss</name>
    <name type="synonym">Dicranum purpureum</name>
    <dbReference type="NCBI Taxonomy" id="3225"/>
    <lineage>
        <taxon>Eukaryota</taxon>
        <taxon>Viridiplantae</taxon>
        <taxon>Streptophyta</taxon>
        <taxon>Embryophyta</taxon>
        <taxon>Bryophyta</taxon>
        <taxon>Bryophytina</taxon>
        <taxon>Bryopsida</taxon>
        <taxon>Dicranidae</taxon>
        <taxon>Pseudoditrichales</taxon>
        <taxon>Ditrichaceae</taxon>
        <taxon>Ceratodon</taxon>
    </lineage>
</organism>
<accession>A0A8T0IEL8</accession>
<gene>
    <name evidence="1" type="ORF">KC19_3G040200</name>
</gene>
<dbReference type="Proteomes" id="UP000822688">
    <property type="component" value="Chromosome 3"/>
</dbReference>
<sequence length="95" mass="11330">MLQLKPPTISAYIHRQTRGKAPAIKKSQDKCKNLQHTRFNLPYLQHEHASESLPETFDQHELQQFSPILLCHCDHFQICKNWELKRTDEYQDLPF</sequence>
<dbReference type="EMBL" id="CM026423">
    <property type="protein sequence ID" value="KAG0582180.1"/>
    <property type="molecule type" value="Genomic_DNA"/>
</dbReference>
<protein>
    <submittedName>
        <fullName evidence="1">Uncharacterized protein</fullName>
    </submittedName>
</protein>
<evidence type="ECO:0000313" key="1">
    <source>
        <dbReference type="EMBL" id="KAG0582180.1"/>
    </source>
</evidence>
<evidence type="ECO:0000313" key="2">
    <source>
        <dbReference type="Proteomes" id="UP000822688"/>
    </source>
</evidence>
<reference evidence="1" key="1">
    <citation type="submission" date="2020-06" db="EMBL/GenBank/DDBJ databases">
        <title>WGS assembly of Ceratodon purpureus strain R40.</title>
        <authorList>
            <person name="Carey S.B."/>
            <person name="Jenkins J."/>
            <person name="Shu S."/>
            <person name="Lovell J.T."/>
            <person name="Sreedasyam A."/>
            <person name="Maumus F."/>
            <person name="Tiley G.P."/>
            <person name="Fernandez-Pozo N."/>
            <person name="Barry K."/>
            <person name="Chen C."/>
            <person name="Wang M."/>
            <person name="Lipzen A."/>
            <person name="Daum C."/>
            <person name="Saski C.A."/>
            <person name="Payton A.C."/>
            <person name="Mcbreen J.C."/>
            <person name="Conrad R.E."/>
            <person name="Kollar L.M."/>
            <person name="Olsson S."/>
            <person name="Huttunen S."/>
            <person name="Landis J.B."/>
            <person name="Wickett N.J."/>
            <person name="Johnson M.G."/>
            <person name="Rensing S.A."/>
            <person name="Grimwood J."/>
            <person name="Schmutz J."/>
            <person name="Mcdaniel S.F."/>
        </authorList>
    </citation>
    <scope>NUCLEOTIDE SEQUENCE</scope>
    <source>
        <strain evidence="1">R40</strain>
    </source>
</reference>